<proteinExistence type="predicted"/>
<feature type="transmembrane region" description="Helical" evidence="9">
    <location>
        <begin position="183"/>
        <end position="204"/>
    </location>
</feature>
<feature type="transmembrane region" description="Helical" evidence="9">
    <location>
        <begin position="129"/>
        <end position="150"/>
    </location>
</feature>
<dbReference type="GO" id="GO:0005886">
    <property type="term" value="C:plasma membrane"/>
    <property type="evidence" value="ECO:0007669"/>
    <property type="project" value="UniProtKB-SubCell"/>
</dbReference>
<evidence type="ECO:0000313" key="11">
    <source>
        <dbReference type="Proteomes" id="UP000580839"/>
    </source>
</evidence>
<gene>
    <name evidence="10" type="ORF">HOP12_14495</name>
</gene>
<reference evidence="10 11" key="1">
    <citation type="submission" date="2020-04" db="EMBL/GenBank/DDBJ databases">
        <title>Metagenomic profiling of ammonia- and methane-oxidizing microorganisms in a Dutch drinking water treatment plant.</title>
        <authorList>
            <person name="Poghosyan L."/>
            <person name="Leucker S."/>
        </authorList>
    </citation>
    <scope>NUCLEOTIDE SEQUENCE [LARGE SCALE GENOMIC DNA]</scope>
    <source>
        <strain evidence="10">S-RSF-IL-03</strain>
    </source>
</reference>
<keyword evidence="6 9" id="KW-1133">Transmembrane helix</keyword>
<feature type="transmembrane region" description="Helical" evidence="9">
    <location>
        <begin position="79"/>
        <end position="97"/>
    </location>
</feature>
<evidence type="ECO:0000256" key="5">
    <source>
        <dbReference type="ARBA" id="ARBA00022692"/>
    </source>
</evidence>
<keyword evidence="4" id="KW-0808">Transferase</keyword>
<accession>A0A849SVG0</accession>
<dbReference type="GO" id="GO:0016763">
    <property type="term" value="F:pentosyltransferase activity"/>
    <property type="evidence" value="ECO:0007669"/>
    <property type="project" value="TreeGrafter"/>
</dbReference>
<evidence type="ECO:0000313" key="10">
    <source>
        <dbReference type="EMBL" id="NOT35350.1"/>
    </source>
</evidence>
<feature type="transmembrane region" description="Helical" evidence="9">
    <location>
        <begin position="336"/>
        <end position="354"/>
    </location>
</feature>
<keyword evidence="7 9" id="KW-0472">Membrane</keyword>
<sequence>MRAPGETRRSVSTPDSISPESPWIARAAWAAIALFTGVLLWLALAVHVVGDHAAESDFYGGYAQGAALIQRGQLDYSRYIVVGPGYEVALAVASALIPDRFLAAKLLSVASAVAAVSLWFLLVRQRMGALSALWVLGFLVTNPTFVRYGYSATTDMLGTFLLVACVAATIAARGAIGAFLAGLLAGVATLTRYSAISLLAGAWLVRGNPAPSTRPLHSTAAFAIGFLVLIAPWAALSISAGSVPGEMLVKGYGFYANSNGSRNTQDALRAPGEVPARHLTLLEVVRRDPVRFVWDRLVAIPRRLLLHAGELIGWPATVALLFGAARLVWFRRAAPLRPVWVLGALSFVALLAAFHSARYALPLVPFYVTAAAGLASRGDPDMLGGTRG</sequence>
<dbReference type="AlphaFoldDB" id="A0A849SVG0"/>
<feature type="transmembrane region" description="Helical" evidence="9">
    <location>
        <begin position="27"/>
        <end position="49"/>
    </location>
</feature>
<name>A0A849SVG0_UNCEI</name>
<feature type="region of interest" description="Disordered" evidence="8">
    <location>
        <begin position="1"/>
        <end position="20"/>
    </location>
</feature>
<feature type="transmembrane region" description="Helical" evidence="9">
    <location>
        <begin position="216"/>
        <end position="238"/>
    </location>
</feature>
<evidence type="ECO:0000256" key="7">
    <source>
        <dbReference type="ARBA" id="ARBA00023136"/>
    </source>
</evidence>
<organism evidence="10 11">
    <name type="scientific">Eiseniibacteriota bacterium</name>
    <dbReference type="NCBI Taxonomy" id="2212470"/>
    <lineage>
        <taxon>Bacteria</taxon>
        <taxon>Candidatus Eiseniibacteriota</taxon>
    </lineage>
</organism>
<evidence type="ECO:0000256" key="4">
    <source>
        <dbReference type="ARBA" id="ARBA00022679"/>
    </source>
</evidence>
<evidence type="ECO:0008006" key="12">
    <source>
        <dbReference type="Google" id="ProtNLM"/>
    </source>
</evidence>
<keyword evidence="2" id="KW-1003">Cell membrane</keyword>
<dbReference type="InterPro" id="IPR050297">
    <property type="entry name" value="LipidA_mod_glycosyltrf_83"/>
</dbReference>
<feature type="transmembrane region" description="Helical" evidence="9">
    <location>
        <begin position="103"/>
        <end position="122"/>
    </location>
</feature>
<evidence type="ECO:0000256" key="6">
    <source>
        <dbReference type="ARBA" id="ARBA00022989"/>
    </source>
</evidence>
<evidence type="ECO:0000256" key="2">
    <source>
        <dbReference type="ARBA" id="ARBA00022475"/>
    </source>
</evidence>
<evidence type="ECO:0000256" key="8">
    <source>
        <dbReference type="SAM" id="MobiDB-lite"/>
    </source>
</evidence>
<dbReference type="GO" id="GO:0009103">
    <property type="term" value="P:lipopolysaccharide biosynthetic process"/>
    <property type="evidence" value="ECO:0007669"/>
    <property type="project" value="UniProtKB-ARBA"/>
</dbReference>
<evidence type="ECO:0000256" key="1">
    <source>
        <dbReference type="ARBA" id="ARBA00004651"/>
    </source>
</evidence>
<feature type="compositionally biased region" description="Polar residues" evidence="8">
    <location>
        <begin position="10"/>
        <end position="19"/>
    </location>
</feature>
<protein>
    <recommendedName>
        <fullName evidence="12">Glycosyltransferase RgtA/B/C/D-like domain-containing protein</fullName>
    </recommendedName>
</protein>
<dbReference type="PANTHER" id="PTHR33908:SF11">
    <property type="entry name" value="MEMBRANE PROTEIN"/>
    <property type="match status" value="1"/>
</dbReference>
<dbReference type="Proteomes" id="UP000580839">
    <property type="component" value="Unassembled WGS sequence"/>
</dbReference>
<comment type="caution">
    <text evidence="10">The sequence shown here is derived from an EMBL/GenBank/DDBJ whole genome shotgun (WGS) entry which is preliminary data.</text>
</comment>
<feature type="transmembrane region" description="Helical" evidence="9">
    <location>
        <begin position="156"/>
        <end position="176"/>
    </location>
</feature>
<comment type="subcellular location">
    <subcellularLocation>
        <location evidence="1">Cell membrane</location>
        <topology evidence="1">Multi-pass membrane protein</topology>
    </subcellularLocation>
</comment>
<keyword evidence="3" id="KW-0328">Glycosyltransferase</keyword>
<evidence type="ECO:0000256" key="9">
    <source>
        <dbReference type="SAM" id="Phobius"/>
    </source>
</evidence>
<evidence type="ECO:0000256" key="3">
    <source>
        <dbReference type="ARBA" id="ARBA00022676"/>
    </source>
</evidence>
<dbReference type="PANTHER" id="PTHR33908">
    <property type="entry name" value="MANNOSYLTRANSFERASE YKCB-RELATED"/>
    <property type="match status" value="1"/>
</dbReference>
<feature type="transmembrane region" description="Helical" evidence="9">
    <location>
        <begin position="311"/>
        <end position="330"/>
    </location>
</feature>
<dbReference type="EMBL" id="JABFRW010000190">
    <property type="protein sequence ID" value="NOT35350.1"/>
    <property type="molecule type" value="Genomic_DNA"/>
</dbReference>
<keyword evidence="5 9" id="KW-0812">Transmembrane</keyword>